<evidence type="ECO:0000256" key="4">
    <source>
        <dbReference type="SAM" id="MobiDB-lite"/>
    </source>
</evidence>
<keyword evidence="1 3" id="KW-0547">Nucleotide-binding</keyword>
<dbReference type="Gene3D" id="3.40.50.300">
    <property type="entry name" value="P-loop containing nucleotide triphosphate hydrolases"/>
    <property type="match status" value="1"/>
</dbReference>
<protein>
    <submittedName>
        <fullName evidence="7">Cell division protein FtsK</fullName>
    </submittedName>
</protein>
<dbReference type="AlphaFoldDB" id="A0A895YM63"/>
<keyword evidence="8" id="KW-1185">Reference proteome</keyword>
<dbReference type="InterPro" id="IPR027417">
    <property type="entry name" value="P-loop_NTPase"/>
</dbReference>
<feature type="region of interest" description="Disordered" evidence="4">
    <location>
        <begin position="450"/>
        <end position="493"/>
    </location>
</feature>
<feature type="transmembrane region" description="Helical" evidence="5">
    <location>
        <begin position="21"/>
        <end position="42"/>
    </location>
</feature>
<keyword evidence="5" id="KW-1133">Transmembrane helix</keyword>
<feature type="domain" description="FtsK" evidence="6">
    <location>
        <begin position="213"/>
        <end position="396"/>
    </location>
</feature>
<dbReference type="PANTHER" id="PTHR22683">
    <property type="entry name" value="SPORULATION PROTEIN RELATED"/>
    <property type="match status" value="1"/>
</dbReference>
<dbReference type="EMBL" id="CP070499">
    <property type="protein sequence ID" value="QSB17062.1"/>
    <property type="molecule type" value="Genomic_DNA"/>
</dbReference>
<keyword evidence="7" id="KW-0132">Cell division</keyword>
<dbReference type="InterPro" id="IPR002543">
    <property type="entry name" value="FtsK_dom"/>
</dbReference>
<dbReference type="GO" id="GO:0003677">
    <property type="term" value="F:DNA binding"/>
    <property type="evidence" value="ECO:0007669"/>
    <property type="project" value="InterPro"/>
</dbReference>
<dbReference type="GO" id="GO:0051301">
    <property type="term" value="P:cell division"/>
    <property type="evidence" value="ECO:0007669"/>
    <property type="project" value="UniProtKB-KW"/>
</dbReference>
<name>A0A895YM63_9ACTN</name>
<proteinExistence type="predicted"/>
<organism evidence="7 8">
    <name type="scientific">Natronosporangium hydrolyticum</name>
    <dbReference type="NCBI Taxonomy" id="2811111"/>
    <lineage>
        <taxon>Bacteria</taxon>
        <taxon>Bacillati</taxon>
        <taxon>Actinomycetota</taxon>
        <taxon>Actinomycetes</taxon>
        <taxon>Micromonosporales</taxon>
        <taxon>Micromonosporaceae</taxon>
        <taxon>Natronosporangium</taxon>
    </lineage>
</organism>
<dbReference type="Proteomes" id="UP000662857">
    <property type="component" value="Chromosome"/>
</dbReference>
<accession>A0A895YM63</accession>
<dbReference type="Pfam" id="PF01580">
    <property type="entry name" value="FtsK_SpoIIIE"/>
    <property type="match status" value="1"/>
</dbReference>
<keyword evidence="2 3" id="KW-0067">ATP-binding</keyword>
<evidence type="ECO:0000256" key="2">
    <source>
        <dbReference type="ARBA" id="ARBA00022840"/>
    </source>
</evidence>
<gene>
    <name evidence="7" type="ORF">JQS43_02005</name>
</gene>
<dbReference type="GO" id="GO:0005524">
    <property type="term" value="F:ATP binding"/>
    <property type="evidence" value="ECO:0007669"/>
    <property type="project" value="UniProtKB-UniRule"/>
</dbReference>
<keyword evidence="5" id="KW-0472">Membrane</keyword>
<evidence type="ECO:0000256" key="1">
    <source>
        <dbReference type="ARBA" id="ARBA00022741"/>
    </source>
</evidence>
<dbReference type="SUPFAM" id="SSF52540">
    <property type="entry name" value="P-loop containing nucleoside triphosphate hydrolases"/>
    <property type="match status" value="1"/>
</dbReference>
<dbReference type="PANTHER" id="PTHR22683:SF41">
    <property type="entry name" value="DNA TRANSLOCASE FTSK"/>
    <property type="match status" value="1"/>
</dbReference>
<keyword evidence="7" id="KW-0131">Cell cycle</keyword>
<feature type="transmembrane region" description="Helical" evidence="5">
    <location>
        <begin position="54"/>
        <end position="77"/>
    </location>
</feature>
<dbReference type="KEGG" id="nhy:JQS43_02005"/>
<evidence type="ECO:0000313" key="8">
    <source>
        <dbReference type="Proteomes" id="UP000662857"/>
    </source>
</evidence>
<evidence type="ECO:0000259" key="6">
    <source>
        <dbReference type="PROSITE" id="PS50901"/>
    </source>
</evidence>
<dbReference type="PROSITE" id="PS50901">
    <property type="entry name" value="FTSK"/>
    <property type="match status" value="1"/>
</dbReference>
<reference evidence="7" key="1">
    <citation type="submission" date="2021-02" db="EMBL/GenBank/DDBJ databases">
        <title>Natrosporangium hydrolyticum gen. nov., sp. nov, a haloalkaliphilic actinobacterium from a soda solonchak soil.</title>
        <authorList>
            <person name="Sorokin D.Y."/>
            <person name="Khijniak T.V."/>
            <person name="Zakharycheva A.P."/>
            <person name="Boueva O.V."/>
            <person name="Ariskina E.V."/>
            <person name="Hahnke R.L."/>
            <person name="Bunk B."/>
            <person name="Sproer C."/>
            <person name="Schumann P."/>
            <person name="Evtushenko L.I."/>
            <person name="Kublanov I.V."/>
        </authorList>
    </citation>
    <scope>NUCLEOTIDE SEQUENCE</scope>
    <source>
        <strain evidence="7">DSM 106523</strain>
    </source>
</reference>
<evidence type="ECO:0000256" key="5">
    <source>
        <dbReference type="SAM" id="Phobius"/>
    </source>
</evidence>
<feature type="binding site" evidence="3">
    <location>
        <begin position="231"/>
        <end position="238"/>
    </location>
    <ligand>
        <name>ATP</name>
        <dbReference type="ChEBI" id="CHEBI:30616"/>
    </ligand>
</feature>
<sequence>MMLQRPVMVRTPVVRVPLWLMAIWWCLKTLTLAVVVLVRWWWISAPVLALAGLWWRFGWLGPVAALIVVAGGLVAWYSIDRGSFDKWCWLRLLSKWRRFTYRRKWWSAMSTAGLVVRFNGRELLPEVKKVAARRGLDVLLVRMVTGQIPEDFAKVSERFAHTFGVVGVRVRPHRKPGLVYLTMVRRDPLAGVVPVLPVASTPDFRALPLGVREDGLPYELGLFGTQVLVAGATGAGKGSVIWSFVRSLAGGIRSGHVQLWGFDPKGGMELGPGLPLFAKFACEDYAAMADLLDQAVEVAKQRAARLRGHTRQHTPTTDEPLIVLVVDELAALTAYLADRKLKERIRAALGLLLTQGRAVGVHVLAALQDPRKEVLPFRDLFPTRIGLRLAESSQVDLVLGDGMRDRGAVCDQIPQALPGVGFVVLDGDPTPARVRFSYLNDDDIRDLAGGYTSGNVIDGHTTTSSPPKPRPRPGPGSGRRGPGPRQDGWGLAA</sequence>
<evidence type="ECO:0000313" key="7">
    <source>
        <dbReference type="EMBL" id="QSB17062.1"/>
    </source>
</evidence>
<evidence type="ECO:0000256" key="3">
    <source>
        <dbReference type="PROSITE-ProRule" id="PRU00289"/>
    </source>
</evidence>
<dbReference type="InterPro" id="IPR050206">
    <property type="entry name" value="FtsK/SpoIIIE/SftA"/>
</dbReference>
<keyword evidence="5" id="KW-0812">Transmembrane</keyword>